<proteinExistence type="predicted"/>
<feature type="domain" description="Peptidase S26" evidence="1">
    <location>
        <begin position="32"/>
        <end position="144"/>
    </location>
</feature>
<accession>A0A7D5YQ02</accession>
<dbReference type="EMBL" id="CP039628">
    <property type="protein sequence ID" value="QLI60492.1"/>
    <property type="molecule type" value="Genomic_DNA"/>
</dbReference>
<dbReference type="CDD" id="cd06530">
    <property type="entry name" value="S26_SPase_I"/>
    <property type="match status" value="1"/>
</dbReference>
<dbReference type="Gene3D" id="2.10.109.10">
    <property type="entry name" value="Umud Fragment, subunit A"/>
    <property type="match status" value="1"/>
</dbReference>
<dbReference type="GO" id="GO:0006465">
    <property type="term" value="P:signal peptide processing"/>
    <property type="evidence" value="ECO:0007669"/>
    <property type="project" value="InterPro"/>
</dbReference>
<geneLocation type="plasmid" evidence="3">
    <name>paeca2</name>
</geneLocation>
<dbReference type="AlphaFoldDB" id="A0A7D5YQ02"/>
<protein>
    <submittedName>
        <fullName evidence="2">S26 family signal peptidase</fullName>
    </submittedName>
</protein>
<dbReference type="SUPFAM" id="SSF51306">
    <property type="entry name" value="LexA/Signal peptidase"/>
    <property type="match status" value="1"/>
</dbReference>
<sequence>MTKQHYLLAGTLCAAAIMSTLPSYLVMPISSSVRPSLLIKLSGVTPKKGDYVTFELHNDKLKGGHAFLTKRVGCVAGDTLENRAGAFFCNGDFMVIALDKDGYGRALSQFIFNGIIPANKAFMVGDNPNSYDSRYWGLTPLDNAVYSFPIF</sequence>
<evidence type="ECO:0000259" key="1">
    <source>
        <dbReference type="Pfam" id="PF10502"/>
    </source>
</evidence>
<evidence type="ECO:0000313" key="3">
    <source>
        <dbReference type="Proteomes" id="UP000266778"/>
    </source>
</evidence>
<evidence type="ECO:0000313" key="2">
    <source>
        <dbReference type="EMBL" id="QLI60492.1"/>
    </source>
</evidence>
<gene>
    <name evidence="2" type="ORF">C1C91_23720</name>
</gene>
<organism evidence="2 3">
    <name type="scientific">Aeromonas caviae</name>
    <name type="common">Aeromonas punctata</name>
    <dbReference type="NCBI Taxonomy" id="648"/>
    <lineage>
        <taxon>Bacteria</taxon>
        <taxon>Pseudomonadati</taxon>
        <taxon>Pseudomonadota</taxon>
        <taxon>Gammaproteobacteria</taxon>
        <taxon>Aeromonadales</taxon>
        <taxon>Aeromonadaceae</taxon>
        <taxon>Aeromonas</taxon>
    </lineage>
</organism>
<keyword evidence="2" id="KW-0614">Plasmid</keyword>
<dbReference type="Proteomes" id="UP000266778">
    <property type="component" value="Plasmid pAeca2"/>
</dbReference>
<dbReference type="InterPro" id="IPR036286">
    <property type="entry name" value="LexA/Signal_pep-like_sf"/>
</dbReference>
<dbReference type="Pfam" id="PF10502">
    <property type="entry name" value="Peptidase_S26"/>
    <property type="match status" value="1"/>
</dbReference>
<dbReference type="GO" id="GO:0004252">
    <property type="term" value="F:serine-type endopeptidase activity"/>
    <property type="evidence" value="ECO:0007669"/>
    <property type="project" value="InterPro"/>
</dbReference>
<name>A0A7D5YQ02_AERCA</name>
<dbReference type="InterPro" id="IPR019533">
    <property type="entry name" value="Peptidase_S26"/>
</dbReference>
<reference evidence="2 3" key="1">
    <citation type="submission" date="2019-04" db="EMBL/GenBank/DDBJ databases">
        <title>Novel transposon Tn6433 variants accelerate the dissemination of tet(E) in Aeromonas under oxytetracycline stresses.</title>
        <authorList>
            <person name="Shi Y."/>
            <person name="Tian Z."/>
            <person name="Zhang Y."/>
            <person name="Zhang H."/>
            <person name="Yang M."/>
        </authorList>
    </citation>
    <scope>NUCLEOTIDE SEQUENCE [LARGE SCALE GENOMIC DNA]</scope>
    <source>
        <strain evidence="2 3">T25-39</strain>
        <plasmid evidence="3">paeca2</plasmid>
    </source>
</reference>